<accession>A0A6S7JXP1</accession>
<feature type="compositionally biased region" description="Polar residues" evidence="1">
    <location>
        <begin position="178"/>
        <end position="194"/>
    </location>
</feature>
<feature type="region of interest" description="Disordered" evidence="1">
    <location>
        <begin position="318"/>
        <end position="347"/>
    </location>
</feature>
<evidence type="ECO:0000313" key="3">
    <source>
        <dbReference type="Proteomes" id="UP001152795"/>
    </source>
</evidence>
<feature type="compositionally biased region" description="Polar residues" evidence="1">
    <location>
        <begin position="326"/>
        <end position="335"/>
    </location>
</feature>
<dbReference type="InterPro" id="IPR036855">
    <property type="entry name" value="Znf_CCCH_sf"/>
</dbReference>
<dbReference type="PROSITE" id="PS50103">
    <property type="entry name" value="ZF_C3H1"/>
    <property type="match status" value="2"/>
</dbReference>
<dbReference type="AlphaFoldDB" id="A0A6S7JXP1"/>
<dbReference type="SMART" id="SM00356">
    <property type="entry name" value="ZnF_C3H1"/>
    <property type="match status" value="2"/>
</dbReference>
<protein>
    <submittedName>
        <fullName evidence="2">Partial</fullName>
    </submittedName>
</protein>
<proteinExistence type="predicted"/>
<organism evidence="2 3">
    <name type="scientific">Paramuricea clavata</name>
    <name type="common">Red gorgonian</name>
    <name type="synonym">Violescent sea-whip</name>
    <dbReference type="NCBI Taxonomy" id="317549"/>
    <lineage>
        <taxon>Eukaryota</taxon>
        <taxon>Metazoa</taxon>
        <taxon>Cnidaria</taxon>
        <taxon>Anthozoa</taxon>
        <taxon>Octocorallia</taxon>
        <taxon>Malacalcyonacea</taxon>
        <taxon>Plexauridae</taxon>
        <taxon>Paramuricea</taxon>
    </lineage>
</organism>
<feature type="compositionally biased region" description="Low complexity" evidence="1">
    <location>
        <begin position="203"/>
        <end position="214"/>
    </location>
</feature>
<evidence type="ECO:0000313" key="2">
    <source>
        <dbReference type="EMBL" id="CAB4034934.1"/>
    </source>
</evidence>
<dbReference type="InterPro" id="IPR000571">
    <property type="entry name" value="Znf_CCCH"/>
</dbReference>
<comment type="caution">
    <text evidence="2">The sequence shown here is derived from an EMBL/GenBank/DDBJ whole genome shotgun (WGS) entry which is preliminary data.</text>
</comment>
<dbReference type="SUPFAM" id="SSF90229">
    <property type="entry name" value="CCCH zinc finger"/>
    <property type="match status" value="1"/>
</dbReference>
<evidence type="ECO:0000256" key="1">
    <source>
        <dbReference type="SAM" id="MobiDB-lite"/>
    </source>
</evidence>
<dbReference type="Gene3D" id="4.10.1000.10">
    <property type="entry name" value="Zinc finger, CCCH-type"/>
    <property type="match status" value="1"/>
</dbReference>
<sequence>MLMTELTKNESKWSASGGYCKLLELDDLAIRWYADSKSLTVNGKLSDDIKSELRNIAGLARPAVEVTSNNYKEAEHAAINTGRMDAPDSSCSCSCAYINADMEGIKLDLTILESRLLATLSENEYESDINLLRVKLKELEGVVRNQDEVNRRIIEENVFFKSKLLFLEKLVLNMSQGYQNKGSGSGNPISITEESPTRDSDQLSSLNKNSLSSSRGTNDSLSRELSANLTVNNIDLQQSIVSNTIDIDPRNSSFNVVGTRTPQEQNQIPLHVRQQATEVNTSNIDLSNLSQQLNDPNTNDIDLGNINESPSKQILVPSKQKKDTGTLVNRTSKPLKSQLEKEDNNTGKSTIPCPFLKRRGWCAKGRRCDFKHPRGEQKHLVPCPFLQNRGYCLKGSGCDFYHSTNHNRTASRPVNNHPNPPFFSYHPYHRPPMVPHLRTHEMSVNRSPQSYSQFARFFQHCPKTLMEIPVQPPFPFAFRESY</sequence>
<dbReference type="EMBL" id="CACRXK020020547">
    <property type="protein sequence ID" value="CAB4034934.1"/>
    <property type="molecule type" value="Genomic_DNA"/>
</dbReference>
<dbReference type="GO" id="GO:0046872">
    <property type="term" value="F:metal ion binding"/>
    <property type="evidence" value="ECO:0007669"/>
    <property type="project" value="InterPro"/>
</dbReference>
<feature type="region of interest" description="Disordered" evidence="1">
    <location>
        <begin position="178"/>
        <end position="220"/>
    </location>
</feature>
<reference evidence="2" key="1">
    <citation type="submission" date="2020-04" db="EMBL/GenBank/DDBJ databases">
        <authorList>
            <person name="Alioto T."/>
            <person name="Alioto T."/>
            <person name="Gomez Garrido J."/>
        </authorList>
    </citation>
    <scope>NUCLEOTIDE SEQUENCE</scope>
    <source>
        <strain evidence="2">A484AB</strain>
    </source>
</reference>
<name>A0A6S7JXP1_PARCT</name>
<dbReference type="OrthoDB" id="411372at2759"/>
<gene>
    <name evidence="2" type="ORF">PACLA_8A056344</name>
</gene>
<keyword evidence="3" id="KW-1185">Reference proteome</keyword>
<dbReference type="Proteomes" id="UP001152795">
    <property type="component" value="Unassembled WGS sequence"/>
</dbReference>